<sequence length="129" mass="14712">MTPSQQQAKAKAEGRICEHGGCENGQFQRRLCGYHYRLMRAEERASEGKRCRVEGCERGWFARGLCRGHYTTEYQRERRAKDRQEERFLRGLADLDDPGVGLLLGRLPAAERLALLREHAARDTGGPLP</sequence>
<accession>A0A5C4VPG6</accession>
<evidence type="ECO:0000313" key="1">
    <source>
        <dbReference type="EMBL" id="TNM37406.1"/>
    </source>
</evidence>
<dbReference type="RefSeq" id="WP_139623947.1">
    <property type="nucleotide sequence ID" value="NZ_VDMP01000026.1"/>
</dbReference>
<dbReference type="OrthoDB" id="3732358at2"/>
<dbReference type="AlphaFoldDB" id="A0A5C4VPG6"/>
<dbReference type="Proteomes" id="UP000313231">
    <property type="component" value="Unassembled WGS sequence"/>
</dbReference>
<gene>
    <name evidence="1" type="ORF">FHP29_16370</name>
</gene>
<dbReference type="EMBL" id="VDMP01000026">
    <property type="protein sequence ID" value="TNM37406.1"/>
    <property type="molecule type" value="Genomic_DNA"/>
</dbReference>
<proteinExistence type="predicted"/>
<keyword evidence="2" id="KW-1185">Reference proteome</keyword>
<comment type="caution">
    <text evidence="1">The sequence shown here is derived from an EMBL/GenBank/DDBJ whole genome shotgun (WGS) entry which is preliminary data.</text>
</comment>
<evidence type="ECO:0000313" key="2">
    <source>
        <dbReference type="Proteomes" id="UP000313231"/>
    </source>
</evidence>
<protein>
    <submittedName>
        <fullName evidence="1">Uncharacterized protein</fullName>
    </submittedName>
</protein>
<organism evidence="1 2">
    <name type="scientific">Nocardioides albidus</name>
    <dbReference type="NCBI Taxonomy" id="1517589"/>
    <lineage>
        <taxon>Bacteria</taxon>
        <taxon>Bacillati</taxon>
        <taxon>Actinomycetota</taxon>
        <taxon>Actinomycetes</taxon>
        <taxon>Propionibacteriales</taxon>
        <taxon>Nocardioidaceae</taxon>
        <taxon>Nocardioides</taxon>
    </lineage>
</organism>
<reference evidence="1 2" key="1">
    <citation type="journal article" date="2016" name="Int. J. Syst. Evol. Microbiol.">
        <title>Nocardioides albidus sp. nov., an actinobacterium isolated from garden soil.</title>
        <authorList>
            <person name="Singh H."/>
            <person name="Du J."/>
            <person name="Trinh H."/>
            <person name="Won K."/>
            <person name="Yang J.E."/>
            <person name="Yin C."/>
            <person name="Kook M."/>
            <person name="Yi T.H."/>
        </authorList>
    </citation>
    <scope>NUCLEOTIDE SEQUENCE [LARGE SCALE GENOMIC DNA]</scope>
    <source>
        <strain evidence="1 2">CCTCC AB 2015297</strain>
    </source>
</reference>
<name>A0A5C4VPG6_9ACTN</name>